<feature type="domain" description="RING-type" evidence="3">
    <location>
        <begin position="122"/>
        <end position="163"/>
    </location>
</feature>
<evidence type="ECO:0000313" key="5">
    <source>
        <dbReference type="Proteomes" id="UP000030653"/>
    </source>
</evidence>
<dbReference type="EMBL" id="JH795865">
    <property type="protein sequence ID" value="EJU01139.1"/>
    <property type="molecule type" value="Genomic_DNA"/>
</dbReference>
<feature type="region of interest" description="Disordered" evidence="2">
    <location>
        <begin position="192"/>
        <end position="221"/>
    </location>
</feature>
<dbReference type="PROSITE" id="PS50089">
    <property type="entry name" value="ZF_RING_2"/>
    <property type="match status" value="1"/>
</dbReference>
<organism evidence="4 5">
    <name type="scientific">Dacryopinax primogenitus (strain DJM 731)</name>
    <name type="common">Brown rot fungus</name>
    <dbReference type="NCBI Taxonomy" id="1858805"/>
    <lineage>
        <taxon>Eukaryota</taxon>
        <taxon>Fungi</taxon>
        <taxon>Dikarya</taxon>
        <taxon>Basidiomycota</taxon>
        <taxon>Agaricomycotina</taxon>
        <taxon>Dacrymycetes</taxon>
        <taxon>Dacrymycetales</taxon>
        <taxon>Dacrymycetaceae</taxon>
        <taxon>Dacryopinax</taxon>
    </lineage>
</organism>
<feature type="compositionally biased region" description="Basic and acidic residues" evidence="2">
    <location>
        <begin position="201"/>
        <end position="221"/>
    </location>
</feature>
<dbReference type="RefSeq" id="XP_040628036.1">
    <property type="nucleotide sequence ID" value="XM_040770287.1"/>
</dbReference>
<protein>
    <recommendedName>
        <fullName evidence="3">RING-type domain-containing protein</fullName>
    </recommendedName>
</protein>
<dbReference type="GO" id="GO:0008270">
    <property type="term" value="F:zinc ion binding"/>
    <property type="evidence" value="ECO:0007669"/>
    <property type="project" value="UniProtKB-KW"/>
</dbReference>
<name>M5FXE5_DACPD</name>
<evidence type="ECO:0000256" key="2">
    <source>
        <dbReference type="SAM" id="MobiDB-lite"/>
    </source>
</evidence>
<dbReference type="STRING" id="1858805.M5FXE5"/>
<keyword evidence="1" id="KW-0479">Metal-binding</keyword>
<evidence type="ECO:0000256" key="1">
    <source>
        <dbReference type="PROSITE-ProRule" id="PRU00175"/>
    </source>
</evidence>
<accession>M5FXE5</accession>
<dbReference type="InterPro" id="IPR047126">
    <property type="entry name" value="RNF141-like"/>
</dbReference>
<dbReference type="AlphaFoldDB" id="M5FXE5"/>
<keyword evidence="1" id="KW-0862">Zinc</keyword>
<feature type="compositionally biased region" description="Polar residues" evidence="2">
    <location>
        <begin position="39"/>
        <end position="51"/>
    </location>
</feature>
<dbReference type="Gene3D" id="3.30.40.10">
    <property type="entry name" value="Zinc/RING finger domain, C3HC4 (zinc finger)"/>
    <property type="match status" value="1"/>
</dbReference>
<evidence type="ECO:0000313" key="4">
    <source>
        <dbReference type="EMBL" id="EJU01139.1"/>
    </source>
</evidence>
<sequence length="328" mass="37591">MPTAVDVDEYDEFFEDMNWEEVGKLLDAPSQPRAPTALAPTTSQIASTSRPSVVRQPPVYKPPRRQTNRNQSRSTPSLPSPWERPAIKRARSPDVVSGEESVKKMKMYAQKVLKEFEEDFTCPICFDLIVACHLANPCGHSACGECSTKWSQRKCKPTCFACRAPMNKTTPFIPGLIVDNLIEKQISSLAENGDEEWQEQGPKKKEWEQRKSAWTKQKSESKVRVQRVNTIQRAMMMNVRPEVVTISDESSEEETEDFVQAYDDPTPIRQAPVVTVWRDIEDMLRRPRVTRHMLQTPRDEDYVPTQLPGEVEAVAEHPAVRETRRIHR</sequence>
<dbReference type="HOGENOM" id="CLU_847366_0_0_1"/>
<feature type="region of interest" description="Disordered" evidence="2">
    <location>
        <begin position="24"/>
        <end position="99"/>
    </location>
</feature>
<dbReference type="InterPro" id="IPR013083">
    <property type="entry name" value="Znf_RING/FYVE/PHD"/>
</dbReference>
<dbReference type="OrthoDB" id="6105938at2759"/>
<reference evidence="4 5" key="1">
    <citation type="journal article" date="2012" name="Science">
        <title>The Paleozoic origin of enzymatic lignin decomposition reconstructed from 31 fungal genomes.</title>
        <authorList>
            <person name="Floudas D."/>
            <person name="Binder M."/>
            <person name="Riley R."/>
            <person name="Barry K."/>
            <person name="Blanchette R.A."/>
            <person name="Henrissat B."/>
            <person name="Martinez A.T."/>
            <person name="Otillar R."/>
            <person name="Spatafora J.W."/>
            <person name="Yadav J.S."/>
            <person name="Aerts A."/>
            <person name="Benoit I."/>
            <person name="Boyd A."/>
            <person name="Carlson A."/>
            <person name="Copeland A."/>
            <person name="Coutinho P.M."/>
            <person name="de Vries R.P."/>
            <person name="Ferreira P."/>
            <person name="Findley K."/>
            <person name="Foster B."/>
            <person name="Gaskell J."/>
            <person name="Glotzer D."/>
            <person name="Gorecki P."/>
            <person name="Heitman J."/>
            <person name="Hesse C."/>
            <person name="Hori C."/>
            <person name="Igarashi K."/>
            <person name="Jurgens J.A."/>
            <person name="Kallen N."/>
            <person name="Kersten P."/>
            <person name="Kohler A."/>
            <person name="Kuees U."/>
            <person name="Kumar T.K.A."/>
            <person name="Kuo A."/>
            <person name="LaButti K."/>
            <person name="Larrondo L.F."/>
            <person name="Lindquist E."/>
            <person name="Ling A."/>
            <person name="Lombard V."/>
            <person name="Lucas S."/>
            <person name="Lundell T."/>
            <person name="Martin R."/>
            <person name="McLaughlin D.J."/>
            <person name="Morgenstern I."/>
            <person name="Morin E."/>
            <person name="Murat C."/>
            <person name="Nagy L.G."/>
            <person name="Nolan M."/>
            <person name="Ohm R.A."/>
            <person name="Patyshakuliyeva A."/>
            <person name="Rokas A."/>
            <person name="Ruiz-Duenas F.J."/>
            <person name="Sabat G."/>
            <person name="Salamov A."/>
            <person name="Samejima M."/>
            <person name="Schmutz J."/>
            <person name="Slot J.C."/>
            <person name="St John F."/>
            <person name="Stenlid J."/>
            <person name="Sun H."/>
            <person name="Sun S."/>
            <person name="Syed K."/>
            <person name="Tsang A."/>
            <person name="Wiebenga A."/>
            <person name="Young D."/>
            <person name="Pisabarro A."/>
            <person name="Eastwood D.C."/>
            <person name="Martin F."/>
            <person name="Cullen D."/>
            <person name="Grigoriev I.V."/>
            <person name="Hibbett D.S."/>
        </authorList>
    </citation>
    <scope>NUCLEOTIDE SEQUENCE [LARGE SCALE GENOMIC DNA]</scope>
    <source>
        <strain evidence="4 5">DJM-731 SS1</strain>
    </source>
</reference>
<dbReference type="GeneID" id="63685349"/>
<feature type="compositionally biased region" description="Polar residues" evidence="2">
    <location>
        <begin position="68"/>
        <end position="77"/>
    </location>
</feature>
<dbReference type="SUPFAM" id="SSF57850">
    <property type="entry name" value="RING/U-box"/>
    <property type="match status" value="1"/>
</dbReference>
<evidence type="ECO:0000259" key="3">
    <source>
        <dbReference type="PROSITE" id="PS50089"/>
    </source>
</evidence>
<dbReference type="Proteomes" id="UP000030653">
    <property type="component" value="Unassembled WGS sequence"/>
</dbReference>
<dbReference type="PANTHER" id="PTHR12109">
    <property type="entry name" value="RING FINGER PROTEIN 141-RELATED"/>
    <property type="match status" value="1"/>
</dbReference>
<proteinExistence type="predicted"/>
<dbReference type="InterPro" id="IPR001841">
    <property type="entry name" value="Znf_RING"/>
</dbReference>
<gene>
    <name evidence="4" type="ORF">DACRYDRAFT_116947</name>
</gene>
<keyword evidence="1" id="KW-0863">Zinc-finger</keyword>
<keyword evidence="5" id="KW-1185">Reference proteome</keyword>